<sequence>MSRSSRRGPWLPEEDTALLQLVRTQGPNNWVRISQHMQHRSPKQCRERYHQNLKPSLNHEPISAQEGEVIEQLVQEMGKRWAEIARRLGNRSDNAVKNWWNGSMNRRKRGIVSQRGSSKPVGYRTQPIPAAALLLSAHQHVYLREQPGAELFSGPPPSHRHEMSASSIFEEHHRYSAPLQRQATELQTYTEHRPLSYPQHGQHTTKTRPDSTFPSFHNPEGDLLQRLHSWPTSRSEYQLAPLNFLDPPAPSPAATEVSQASSHQQAPSLISDSQSNCSISPKTVTSPRTGMAATKVPSMDIWPEMQRRDSTGNCSDHGIDGSRVRQGEDGLNTYRSVGNQKPPFEKAPLLTHLPRPPSLPESTIRHFGRETFNESAGTINERATSPQQRDSRMTVSRLLD</sequence>
<dbReference type="PANTHER" id="PTHR45614:SF25">
    <property type="entry name" value="MYB PROTEIN"/>
    <property type="match status" value="1"/>
</dbReference>
<feature type="compositionally biased region" description="Polar residues" evidence="5">
    <location>
        <begin position="373"/>
        <end position="388"/>
    </location>
</feature>
<evidence type="ECO:0000256" key="2">
    <source>
        <dbReference type="ARBA" id="ARBA00022737"/>
    </source>
</evidence>
<gene>
    <name evidence="8" type="ORF">PV04_06122</name>
</gene>
<feature type="domain" description="HTH myb-type" evidence="7">
    <location>
        <begin position="58"/>
        <end position="108"/>
    </location>
</feature>
<feature type="compositionally biased region" description="Polar residues" evidence="5">
    <location>
        <begin position="256"/>
        <end position="288"/>
    </location>
</feature>
<dbReference type="GO" id="GO:0000278">
    <property type="term" value="P:mitotic cell cycle"/>
    <property type="evidence" value="ECO:0007669"/>
    <property type="project" value="TreeGrafter"/>
</dbReference>
<feature type="compositionally biased region" description="Basic and acidic residues" evidence="5">
    <location>
        <begin position="317"/>
        <end position="328"/>
    </location>
</feature>
<dbReference type="InterPro" id="IPR009057">
    <property type="entry name" value="Homeodomain-like_sf"/>
</dbReference>
<dbReference type="GO" id="GO:1901002">
    <property type="term" value="P:positive regulation of response to salt stress"/>
    <property type="evidence" value="ECO:0007669"/>
    <property type="project" value="UniProtKB-ARBA"/>
</dbReference>
<feature type="compositionally biased region" description="Polar residues" evidence="5">
    <location>
        <begin position="199"/>
        <end position="215"/>
    </location>
</feature>
<reference evidence="8 9" key="1">
    <citation type="submission" date="2015-01" db="EMBL/GenBank/DDBJ databases">
        <title>The Genome Sequence of Capronia semiimmersa CBS27337.</title>
        <authorList>
            <consortium name="The Broad Institute Genomics Platform"/>
            <person name="Cuomo C."/>
            <person name="de Hoog S."/>
            <person name="Gorbushina A."/>
            <person name="Stielow B."/>
            <person name="Teixiera M."/>
            <person name="Abouelleil A."/>
            <person name="Chapman S.B."/>
            <person name="Priest M."/>
            <person name="Young S.K."/>
            <person name="Wortman J."/>
            <person name="Nusbaum C."/>
            <person name="Birren B."/>
        </authorList>
    </citation>
    <scope>NUCLEOTIDE SEQUENCE [LARGE SCALE GENOMIC DNA]</scope>
    <source>
        <strain evidence="8 9">CBS 27337</strain>
    </source>
</reference>
<dbReference type="GO" id="GO:0033993">
    <property type="term" value="P:response to lipid"/>
    <property type="evidence" value="ECO:0007669"/>
    <property type="project" value="UniProtKB-ARBA"/>
</dbReference>
<dbReference type="GO" id="GO:0045944">
    <property type="term" value="P:positive regulation of transcription by RNA polymerase II"/>
    <property type="evidence" value="ECO:0007669"/>
    <property type="project" value="TreeGrafter"/>
</dbReference>
<dbReference type="InterPro" id="IPR001005">
    <property type="entry name" value="SANT/Myb"/>
</dbReference>
<name>A0A0D2FFJ5_9EURO</name>
<accession>A0A0D2FFJ5</accession>
<dbReference type="GO" id="GO:2000037">
    <property type="term" value="P:regulation of stomatal complex patterning"/>
    <property type="evidence" value="ECO:0007669"/>
    <property type="project" value="UniProtKB-ARBA"/>
</dbReference>
<feature type="domain" description="Myb-like" evidence="6">
    <location>
        <begin position="2"/>
        <end position="53"/>
    </location>
</feature>
<feature type="region of interest" description="Disordered" evidence="5">
    <location>
        <begin position="194"/>
        <end position="220"/>
    </location>
</feature>
<dbReference type="SMART" id="SM00717">
    <property type="entry name" value="SANT"/>
    <property type="match status" value="2"/>
</dbReference>
<keyword evidence="3" id="KW-0238">DNA-binding</keyword>
<feature type="compositionally biased region" description="Basic and acidic residues" evidence="5">
    <location>
        <begin position="363"/>
        <end position="372"/>
    </location>
</feature>
<evidence type="ECO:0000256" key="5">
    <source>
        <dbReference type="SAM" id="MobiDB-lite"/>
    </source>
</evidence>
<dbReference type="GO" id="GO:0000981">
    <property type="term" value="F:DNA-binding transcription factor activity, RNA polymerase II-specific"/>
    <property type="evidence" value="ECO:0007669"/>
    <property type="project" value="TreeGrafter"/>
</dbReference>
<keyword evidence="4" id="KW-0539">Nucleus</keyword>
<dbReference type="CDD" id="cd00167">
    <property type="entry name" value="SANT"/>
    <property type="match status" value="2"/>
</dbReference>
<dbReference type="PROSITE" id="PS50090">
    <property type="entry name" value="MYB_LIKE"/>
    <property type="match status" value="2"/>
</dbReference>
<evidence type="ECO:0000259" key="6">
    <source>
        <dbReference type="PROSITE" id="PS50090"/>
    </source>
</evidence>
<dbReference type="EMBL" id="KN846959">
    <property type="protein sequence ID" value="KIW66828.1"/>
    <property type="molecule type" value="Genomic_DNA"/>
</dbReference>
<dbReference type="GO" id="GO:1902584">
    <property type="term" value="P:positive regulation of response to water deprivation"/>
    <property type="evidence" value="ECO:0007669"/>
    <property type="project" value="UniProtKB-ARBA"/>
</dbReference>
<dbReference type="HOGENOM" id="CLU_046302_1_0_1"/>
<dbReference type="GO" id="GO:0005634">
    <property type="term" value="C:nucleus"/>
    <property type="evidence" value="ECO:0007669"/>
    <property type="project" value="UniProtKB-SubCell"/>
</dbReference>
<evidence type="ECO:0000313" key="8">
    <source>
        <dbReference type="EMBL" id="KIW66828.1"/>
    </source>
</evidence>
<organism evidence="8 9">
    <name type="scientific">Phialophora macrospora</name>
    <dbReference type="NCBI Taxonomy" id="1851006"/>
    <lineage>
        <taxon>Eukaryota</taxon>
        <taxon>Fungi</taxon>
        <taxon>Dikarya</taxon>
        <taxon>Ascomycota</taxon>
        <taxon>Pezizomycotina</taxon>
        <taxon>Eurotiomycetes</taxon>
        <taxon>Chaetothyriomycetidae</taxon>
        <taxon>Chaetothyriales</taxon>
        <taxon>Herpotrichiellaceae</taxon>
        <taxon>Phialophora</taxon>
    </lineage>
</organism>
<feature type="domain" description="HTH myb-type" evidence="7">
    <location>
        <begin position="1"/>
        <end position="57"/>
    </location>
</feature>
<dbReference type="Proteomes" id="UP000054266">
    <property type="component" value="Unassembled WGS sequence"/>
</dbReference>
<dbReference type="InterPro" id="IPR017930">
    <property type="entry name" value="Myb_dom"/>
</dbReference>
<dbReference type="GO" id="GO:0050891">
    <property type="term" value="P:multicellular organismal-level water homeostasis"/>
    <property type="evidence" value="ECO:0007669"/>
    <property type="project" value="UniProtKB-ARBA"/>
</dbReference>
<feature type="region of interest" description="Disordered" evidence="5">
    <location>
        <begin position="242"/>
        <end position="400"/>
    </location>
</feature>
<evidence type="ECO:0000256" key="3">
    <source>
        <dbReference type="ARBA" id="ARBA00023125"/>
    </source>
</evidence>
<comment type="subcellular location">
    <subcellularLocation>
        <location evidence="1">Nucleus</location>
    </subcellularLocation>
</comment>
<dbReference type="SUPFAM" id="SSF46689">
    <property type="entry name" value="Homeodomain-like"/>
    <property type="match status" value="1"/>
</dbReference>
<evidence type="ECO:0000259" key="7">
    <source>
        <dbReference type="PROSITE" id="PS51294"/>
    </source>
</evidence>
<dbReference type="AlphaFoldDB" id="A0A0D2FFJ5"/>
<evidence type="ECO:0000256" key="4">
    <source>
        <dbReference type="ARBA" id="ARBA00023242"/>
    </source>
</evidence>
<proteinExistence type="predicted"/>
<dbReference type="GO" id="GO:0032875">
    <property type="term" value="P:regulation of DNA endoreduplication"/>
    <property type="evidence" value="ECO:0007669"/>
    <property type="project" value="UniProtKB-ARBA"/>
</dbReference>
<dbReference type="Pfam" id="PF00249">
    <property type="entry name" value="Myb_DNA-binding"/>
    <property type="match status" value="2"/>
</dbReference>
<protein>
    <submittedName>
        <fullName evidence="8">Uncharacterized protein</fullName>
    </submittedName>
</protein>
<evidence type="ECO:0000256" key="1">
    <source>
        <dbReference type="ARBA" id="ARBA00004123"/>
    </source>
</evidence>
<keyword evidence="9" id="KW-1185">Reference proteome</keyword>
<dbReference type="FunFam" id="1.10.10.60:FF:000355">
    <property type="entry name" value="Transcription factor MYB124"/>
    <property type="match status" value="1"/>
</dbReference>
<dbReference type="GO" id="GO:1902806">
    <property type="term" value="P:regulation of cell cycle G1/S phase transition"/>
    <property type="evidence" value="ECO:0007669"/>
    <property type="project" value="UniProtKB-ARBA"/>
</dbReference>
<dbReference type="PROSITE" id="PS51294">
    <property type="entry name" value="HTH_MYB"/>
    <property type="match status" value="2"/>
</dbReference>
<dbReference type="Gene3D" id="1.10.10.60">
    <property type="entry name" value="Homeodomain-like"/>
    <property type="match status" value="2"/>
</dbReference>
<dbReference type="InterPro" id="IPR050560">
    <property type="entry name" value="MYB_TF"/>
</dbReference>
<evidence type="ECO:0000313" key="9">
    <source>
        <dbReference type="Proteomes" id="UP000054266"/>
    </source>
</evidence>
<dbReference type="STRING" id="5601.A0A0D2FFJ5"/>
<keyword evidence="2" id="KW-0677">Repeat</keyword>
<feature type="domain" description="Myb-like" evidence="6">
    <location>
        <begin position="54"/>
        <end position="104"/>
    </location>
</feature>
<dbReference type="GO" id="GO:0000978">
    <property type="term" value="F:RNA polymerase II cis-regulatory region sequence-specific DNA binding"/>
    <property type="evidence" value="ECO:0007669"/>
    <property type="project" value="TreeGrafter"/>
</dbReference>
<dbReference type="PANTHER" id="PTHR45614">
    <property type="entry name" value="MYB PROTEIN-RELATED"/>
    <property type="match status" value="1"/>
</dbReference>